<evidence type="ECO:0000313" key="3">
    <source>
        <dbReference type="Proteomes" id="UP001522662"/>
    </source>
</evidence>
<dbReference type="Proteomes" id="UP001522662">
    <property type="component" value="Unassembled WGS sequence"/>
</dbReference>
<dbReference type="Pfam" id="PF13676">
    <property type="entry name" value="TIR_2"/>
    <property type="match status" value="1"/>
</dbReference>
<gene>
    <name evidence="2" type="ORF">MKJ03_14340</name>
</gene>
<proteinExistence type="predicted"/>
<dbReference type="PROSITE" id="PS50104">
    <property type="entry name" value="TIR"/>
    <property type="match status" value="1"/>
</dbReference>
<comment type="caution">
    <text evidence="2">The sequence shown here is derived from an EMBL/GenBank/DDBJ whole genome shotgun (WGS) entry which is preliminary data.</text>
</comment>
<evidence type="ECO:0000259" key="1">
    <source>
        <dbReference type="PROSITE" id="PS50104"/>
    </source>
</evidence>
<accession>A0ABT0D270</accession>
<reference evidence="2 3" key="1">
    <citation type="submission" date="2022-03" db="EMBL/GenBank/DDBJ databases">
        <title>Rhizobium SSM4.3 sp. nov., isolated from Sediment (Gouqi Island).</title>
        <authorList>
            <person name="Chen G."/>
        </authorList>
    </citation>
    <scope>NUCLEOTIDE SEQUENCE [LARGE SCALE GENOMIC DNA]</scope>
    <source>
        <strain evidence="2 3">SSM4.3</strain>
    </source>
</reference>
<feature type="domain" description="TIR" evidence="1">
    <location>
        <begin position="129"/>
        <end position="262"/>
    </location>
</feature>
<dbReference type="SUPFAM" id="SSF52200">
    <property type="entry name" value="Toll/Interleukin receptor TIR domain"/>
    <property type="match status" value="1"/>
</dbReference>
<keyword evidence="2" id="KW-0675">Receptor</keyword>
<evidence type="ECO:0000313" key="2">
    <source>
        <dbReference type="EMBL" id="MCJ8239508.1"/>
    </source>
</evidence>
<organism evidence="2 3">
    <name type="scientific">Peteryoungia algae</name>
    <dbReference type="NCBI Taxonomy" id="2919917"/>
    <lineage>
        <taxon>Bacteria</taxon>
        <taxon>Pseudomonadati</taxon>
        <taxon>Pseudomonadota</taxon>
        <taxon>Alphaproteobacteria</taxon>
        <taxon>Hyphomicrobiales</taxon>
        <taxon>Rhizobiaceae</taxon>
        <taxon>Peteryoungia</taxon>
    </lineage>
</organism>
<sequence length="387" mass="43339">MSVYSYQVITMGAHDDRLTALKVSVEKRATDLGINPRTIAFVDCITDYDRKLPAIGIYFGNTLRGVPHILDKILEDSIIVAPVVSDKTKVTDEIPSELTHINVIECSASGAGIARLTSLIFETFRLLRKERGVFISYRRKGSQPLADKLYEDLDKRGFDVFIDVRSVPPAVDFQAELWHRMSDVDVIVLIDTPGFREGRWTSAELAQANLLGIQTLHLLWPGQTEDAKYAFSHFVKLQVTDFSGPSPGRGGTITKKAVDQICNLAEELRAKAMALRHAHLVDNFCDAARDLRFNPSVQPERWISVELANKKTLAAVPTIGRPTSDRINTIFESISSINSPDVPIWAVYDSRGLHKDWLTHLKWLDGHLPIRTISVADIPQALKEFVR</sequence>
<dbReference type="InterPro" id="IPR035897">
    <property type="entry name" value="Toll_tir_struct_dom_sf"/>
</dbReference>
<dbReference type="InterPro" id="IPR000157">
    <property type="entry name" value="TIR_dom"/>
</dbReference>
<dbReference type="RefSeq" id="WP_245137074.1">
    <property type="nucleotide sequence ID" value="NZ_CP128477.1"/>
</dbReference>
<dbReference type="Gene3D" id="3.40.50.10140">
    <property type="entry name" value="Toll/interleukin-1 receptor homology (TIR) domain"/>
    <property type="match status" value="1"/>
</dbReference>
<protein>
    <submittedName>
        <fullName evidence="2">Toll/interleukin-1 receptor domain-containing protein</fullName>
    </submittedName>
</protein>
<dbReference type="EMBL" id="JALAYX010000003">
    <property type="protein sequence ID" value="MCJ8239508.1"/>
    <property type="molecule type" value="Genomic_DNA"/>
</dbReference>
<name>A0ABT0D270_9HYPH</name>
<keyword evidence="3" id="KW-1185">Reference proteome</keyword>